<name>A0ABR7RIX7_9PROT</name>
<dbReference type="PANTHER" id="PTHR47472">
    <property type="entry name" value="PROPIONYL-COA CARBOXYLASE"/>
    <property type="match status" value="1"/>
</dbReference>
<evidence type="ECO:0000313" key="2">
    <source>
        <dbReference type="EMBL" id="MBC9206092.1"/>
    </source>
</evidence>
<proteinExistence type="predicted"/>
<comment type="caution">
    <text evidence="2">The sequence shown here is derived from an EMBL/GenBank/DDBJ whole genome shotgun (WGS) entry which is preliminary data.</text>
</comment>
<gene>
    <name evidence="2" type="ORF">IBL26_04535</name>
</gene>
<dbReference type="PANTHER" id="PTHR47472:SF1">
    <property type="entry name" value="DUF1446-DOMAIN-CONTAINING PROTEIN"/>
    <property type="match status" value="1"/>
</dbReference>
<protein>
    <submittedName>
        <fullName evidence="2">DUF1446 domain-containing protein</fullName>
    </submittedName>
</protein>
<evidence type="ECO:0000259" key="1">
    <source>
        <dbReference type="Pfam" id="PF07287"/>
    </source>
</evidence>
<dbReference type="RefSeq" id="WP_187783274.1">
    <property type="nucleotide sequence ID" value="NZ_JACTVA010000005.1"/>
</dbReference>
<keyword evidence="3" id="KW-1185">Reference proteome</keyword>
<dbReference type="InterPro" id="IPR010839">
    <property type="entry name" value="AtuA_N"/>
</dbReference>
<reference evidence="2 3" key="1">
    <citation type="journal article" date="2013" name="Int. J. Syst. Evol. Microbiol.">
        <title>Roseomonas aerophila sp. nov., isolated from air.</title>
        <authorList>
            <person name="Kim S.J."/>
            <person name="Weon H.Y."/>
            <person name="Ahn J.H."/>
            <person name="Hong S.B."/>
            <person name="Seok S.J."/>
            <person name="Whang K.S."/>
            <person name="Kwon S.W."/>
        </authorList>
    </citation>
    <scope>NUCLEOTIDE SEQUENCE [LARGE SCALE GENOMIC DNA]</scope>
    <source>
        <strain evidence="2 3">NBRC 108923</strain>
    </source>
</reference>
<dbReference type="EMBL" id="JACTVA010000005">
    <property type="protein sequence ID" value="MBC9206092.1"/>
    <property type="molecule type" value="Genomic_DNA"/>
</dbReference>
<feature type="domain" description="Acyclic terpene utilisation N-terminal" evidence="1">
    <location>
        <begin position="11"/>
        <end position="462"/>
    </location>
</feature>
<sequence length="470" mass="48916">MPLGSDPTALLRIGCGSGFSGDRLDAPGPVADALIAAGGPAALMLEVLGERTLALAQRERRQKPEAGYEPALLELLSPILQRCVAAGIPIVTNGGAANPRAAAHAVLGLARQLGLTGLRIGVVEGDDIRGTDALDDLDPWEGDAGAVLEPDRVIAANVYLGAAPIAEALRQGAEVVITGRCSDPALALGPMLAHFGWDEADWDRLAAGTMAGHLLECGSQVTGGYFADPGIKDIPDDALGMATLGFPIAEIGADGAVLITKPAGTGGRVDRRSVTEQLLYELHDPGAYLTPDVVMDITGVTITEEAPDRVRLHGARGRARPERLKATVSLPGGWLGEGEISYAGPNARARAELAGRTLLERLRLLGLDGKSRLDLIGVVSVFGGDDKDDGFASVDAEVPQDIRLRLAFASDSRAAAERAAREVLSLYCCGPAGGGGVRTRVTDRIRTLSFLVPRGRLAPRVTLLSLEDAA</sequence>
<evidence type="ECO:0000313" key="3">
    <source>
        <dbReference type="Proteomes" id="UP000626026"/>
    </source>
</evidence>
<organism evidence="2 3">
    <name type="scientific">Teichococcus aerophilus</name>
    <dbReference type="NCBI Taxonomy" id="1224513"/>
    <lineage>
        <taxon>Bacteria</taxon>
        <taxon>Pseudomonadati</taxon>
        <taxon>Pseudomonadota</taxon>
        <taxon>Alphaproteobacteria</taxon>
        <taxon>Acetobacterales</taxon>
        <taxon>Roseomonadaceae</taxon>
        <taxon>Roseomonas</taxon>
    </lineage>
</organism>
<dbReference type="Proteomes" id="UP000626026">
    <property type="component" value="Unassembled WGS sequence"/>
</dbReference>
<dbReference type="Pfam" id="PF07287">
    <property type="entry name" value="AtuA"/>
    <property type="match status" value="1"/>
</dbReference>
<accession>A0ABR7RIX7</accession>